<accession>A0ABP7K261</accession>
<dbReference type="InterPro" id="IPR035996">
    <property type="entry name" value="4pyrrol_Methylase_sf"/>
</dbReference>
<keyword evidence="2 6" id="KW-0698">rRNA processing</keyword>
<dbReference type="Pfam" id="PF23016">
    <property type="entry name" value="RsmI_C"/>
    <property type="match status" value="1"/>
</dbReference>
<dbReference type="EC" id="2.1.1.198" evidence="6"/>
<evidence type="ECO:0000256" key="4">
    <source>
        <dbReference type="ARBA" id="ARBA00022679"/>
    </source>
</evidence>
<dbReference type="EMBL" id="BAABDF010000006">
    <property type="protein sequence ID" value="GAA3863361.1"/>
    <property type="molecule type" value="Genomic_DNA"/>
</dbReference>
<evidence type="ECO:0000313" key="10">
    <source>
        <dbReference type="Proteomes" id="UP001399917"/>
    </source>
</evidence>
<protein>
    <recommendedName>
        <fullName evidence="6">Ribosomal RNA small subunit methyltransferase I</fullName>
        <ecNumber evidence="6">2.1.1.198</ecNumber>
    </recommendedName>
    <alternativeName>
        <fullName evidence="6">16S rRNA 2'-O-ribose C1402 methyltransferase</fullName>
    </alternativeName>
    <alternativeName>
        <fullName evidence="6">rRNA (cytidine-2'-O-)-methyltransferase RsmI</fullName>
    </alternativeName>
</protein>
<dbReference type="SUPFAM" id="SSF53790">
    <property type="entry name" value="Tetrapyrrole methylase"/>
    <property type="match status" value="1"/>
</dbReference>
<dbReference type="InterPro" id="IPR014777">
    <property type="entry name" value="4pyrrole_Mease_sub1"/>
</dbReference>
<comment type="similarity">
    <text evidence="6">Belongs to the methyltransferase superfamily. RsmI family.</text>
</comment>
<comment type="subcellular location">
    <subcellularLocation>
        <location evidence="6">Cytoplasm</location>
    </subcellularLocation>
</comment>
<sequence length="286" mass="30462">MNFEIKQLPAGLYFVATPIGNARDITLRALDILASADVLAAEDTRSLRHLMEIHGIPLAGRHIIAYHDHNGASARPRLLGLMAQGKSLAYASEAGTPLVADPGFVLGRDAIAADIPVTSAPGPSAVIAALSISGLPTDRFLFAGFPPSTAGARRRMFDELSPLRATLAFYESPKRVNRTLTELADTFGPDRPAVICRELTKRFEEVRRGTLASLADDLADVTLKGEVVMLVGYAEAAAPQEEDVEAALDAALKSSSVKDAAAEVAAKYGLKKRDVYQLALARTAKD</sequence>
<dbReference type="InterPro" id="IPR014776">
    <property type="entry name" value="4pyrrole_Mease_sub2"/>
</dbReference>
<feature type="domain" description="RsmI HTH" evidence="8">
    <location>
        <begin position="239"/>
        <end position="282"/>
    </location>
</feature>
<keyword evidence="5 6" id="KW-0949">S-adenosyl-L-methionine</keyword>
<name>A0ABP7K261_9RHOB</name>
<dbReference type="InterPro" id="IPR008189">
    <property type="entry name" value="rRNA_ssu_MeTfrase_I"/>
</dbReference>
<evidence type="ECO:0000259" key="8">
    <source>
        <dbReference type="Pfam" id="PF23016"/>
    </source>
</evidence>
<keyword evidence="3 6" id="KW-0489">Methyltransferase</keyword>
<dbReference type="NCBIfam" id="TIGR00096">
    <property type="entry name" value="16S rRNA (cytidine(1402)-2'-O)-methyltransferase"/>
    <property type="match status" value="1"/>
</dbReference>
<dbReference type="PIRSF" id="PIRSF005917">
    <property type="entry name" value="MTase_YraL"/>
    <property type="match status" value="1"/>
</dbReference>
<dbReference type="Gene3D" id="3.40.1010.10">
    <property type="entry name" value="Cobalt-precorrin-4 Transmethylase, Domain 1"/>
    <property type="match status" value="1"/>
</dbReference>
<evidence type="ECO:0000313" key="9">
    <source>
        <dbReference type="EMBL" id="GAA3863361.1"/>
    </source>
</evidence>
<dbReference type="PANTHER" id="PTHR46111:SF1">
    <property type="entry name" value="RIBOSOMAL RNA SMALL SUBUNIT METHYLTRANSFERASE I"/>
    <property type="match status" value="1"/>
</dbReference>
<dbReference type="CDD" id="cd11648">
    <property type="entry name" value="RsmI"/>
    <property type="match status" value="1"/>
</dbReference>
<feature type="domain" description="Tetrapyrrole methylase" evidence="7">
    <location>
        <begin position="12"/>
        <end position="214"/>
    </location>
</feature>
<comment type="caution">
    <text evidence="9">The sequence shown here is derived from an EMBL/GenBank/DDBJ whole genome shotgun (WGS) entry which is preliminary data.</text>
</comment>
<evidence type="ECO:0000259" key="7">
    <source>
        <dbReference type="Pfam" id="PF00590"/>
    </source>
</evidence>
<dbReference type="HAMAP" id="MF_01877">
    <property type="entry name" value="16SrRNA_methyltr_I"/>
    <property type="match status" value="1"/>
</dbReference>
<evidence type="ECO:0000256" key="5">
    <source>
        <dbReference type="ARBA" id="ARBA00022691"/>
    </source>
</evidence>
<dbReference type="InterPro" id="IPR000878">
    <property type="entry name" value="4pyrrol_Mease"/>
</dbReference>
<evidence type="ECO:0000256" key="2">
    <source>
        <dbReference type="ARBA" id="ARBA00022552"/>
    </source>
</evidence>
<dbReference type="Pfam" id="PF00590">
    <property type="entry name" value="TP_methylase"/>
    <property type="match status" value="1"/>
</dbReference>
<evidence type="ECO:0000256" key="6">
    <source>
        <dbReference type="HAMAP-Rule" id="MF_01877"/>
    </source>
</evidence>
<proteinExistence type="inferred from homology"/>
<dbReference type="PANTHER" id="PTHR46111">
    <property type="entry name" value="RIBOSOMAL RNA SMALL SUBUNIT METHYLTRANSFERASE I"/>
    <property type="match status" value="1"/>
</dbReference>
<dbReference type="Gene3D" id="3.30.950.10">
    <property type="entry name" value="Methyltransferase, Cobalt-precorrin-4 Transmethylase, Domain 2"/>
    <property type="match status" value="1"/>
</dbReference>
<keyword evidence="10" id="KW-1185">Reference proteome</keyword>
<organism evidence="9 10">
    <name type="scientific">Celeribacter arenosi</name>
    <dbReference type="NCBI Taxonomy" id="792649"/>
    <lineage>
        <taxon>Bacteria</taxon>
        <taxon>Pseudomonadati</taxon>
        <taxon>Pseudomonadota</taxon>
        <taxon>Alphaproteobacteria</taxon>
        <taxon>Rhodobacterales</taxon>
        <taxon>Roseobacteraceae</taxon>
        <taxon>Celeribacter</taxon>
    </lineage>
</organism>
<dbReference type="RefSeq" id="WP_344845075.1">
    <property type="nucleotide sequence ID" value="NZ_BAABDF010000006.1"/>
</dbReference>
<keyword evidence="4 6" id="KW-0808">Transferase</keyword>
<comment type="catalytic activity">
    <reaction evidence="6">
        <text>cytidine(1402) in 16S rRNA + S-adenosyl-L-methionine = 2'-O-methylcytidine(1402) in 16S rRNA + S-adenosyl-L-homocysteine + H(+)</text>
        <dbReference type="Rhea" id="RHEA:42924"/>
        <dbReference type="Rhea" id="RHEA-COMP:10285"/>
        <dbReference type="Rhea" id="RHEA-COMP:10286"/>
        <dbReference type="ChEBI" id="CHEBI:15378"/>
        <dbReference type="ChEBI" id="CHEBI:57856"/>
        <dbReference type="ChEBI" id="CHEBI:59789"/>
        <dbReference type="ChEBI" id="CHEBI:74495"/>
        <dbReference type="ChEBI" id="CHEBI:82748"/>
        <dbReference type="EC" id="2.1.1.198"/>
    </reaction>
</comment>
<dbReference type="InterPro" id="IPR053910">
    <property type="entry name" value="RsmI_HTH"/>
</dbReference>
<gene>
    <name evidence="6 9" type="primary">rsmI</name>
    <name evidence="9" type="ORF">GCM10022404_12290</name>
</gene>
<evidence type="ECO:0000256" key="1">
    <source>
        <dbReference type="ARBA" id="ARBA00022490"/>
    </source>
</evidence>
<reference evidence="10" key="1">
    <citation type="journal article" date="2019" name="Int. J. Syst. Evol. Microbiol.">
        <title>The Global Catalogue of Microorganisms (GCM) 10K type strain sequencing project: providing services to taxonomists for standard genome sequencing and annotation.</title>
        <authorList>
            <consortium name="The Broad Institute Genomics Platform"/>
            <consortium name="The Broad Institute Genome Sequencing Center for Infectious Disease"/>
            <person name="Wu L."/>
            <person name="Ma J."/>
        </authorList>
    </citation>
    <scope>NUCLEOTIDE SEQUENCE [LARGE SCALE GENOMIC DNA]</scope>
    <source>
        <strain evidence="10">JCM 17190</strain>
    </source>
</reference>
<evidence type="ECO:0000256" key="3">
    <source>
        <dbReference type="ARBA" id="ARBA00022603"/>
    </source>
</evidence>
<comment type="function">
    <text evidence="6">Catalyzes the 2'-O-methylation of the ribose of cytidine 1402 (C1402) in 16S rRNA.</text>
</comment>
<dbReference type="Proteomes" id="UP001399917">
    <property type="component" value="Unassembled WGS sequence"/>
</dbReference>
<keyword evidence="1 6" id="KW-0963">Cytoplasm</keyword>